<feature type="domain" description="MADS-box" evidence="6">
    <location>
        <begin position="1"/>
        <end position="61"/>
    </location>
</feature>
<dbReference type="InterPro" id="IPR036879">
    <property type="entry name" value="TF_MADSbox_sf"/>
</dbReference>
<evidence type="ECO:0000259" key="7">
    <source>
        <dbReference type="PROSITE" id="PS51297"/>
    </source>
</evidence>
<dbReference type="EMBL" id="BAABME010004321">
    <property type="protein sequence ID" value="GAA0161942.1"/>
    <property type="molecule type" value="Genomic_DNA"/>
</dbReference>
<dbReference type="PROSITE" id="PS00350">
    <property type="entry name" value="MADS_BOX_1"/>
    <property type="match status" value="1"/>
</dbReference>
<dbReference type="PANTHER" id="PTHR48019">
    <property type="entry name" value="SERUM RESPONSE FACTOR HOMOLOG"/>
    <property type="match status" value="1"/>
</dbReference>
<keyword evidence="3" id="KW-0238">DNA-binding</keyword>
<dbReference type="InterPro" id="IPR002100">
    <property type="entry name" value="TF_MADSbox"/>
</dbReference>
<accession>A0AAV3QFP7</accession>
<dbReference type="GO" id="GO:0046983">
    <property type="term" value="F:protein dimerization activity"/>
    <property type="evidence" value="ECO:0007669"/>
    <property type="project" value="InterPro"/>
</dbReference>
<dbReference type="Gene3D" id="3.40.1810.10">
    <property type="entry name" value="Transcription factor, MADS-box"/>
    <property type="match status" value="1"/>
</dbReference>
<organism evidence="8 9">
    <name type="scientific">Lithospermum erythrorhizon</name>
    <name type="common">Purple gromwell</name>
    <name type="synonym">Lithospermum officinale var. erythrorhizon</name>
    <dbReference type="NCBI Taxonomy" id="34254"/>
    <lineage>
        <taxon>Eukaryota</taxon>
        <taxon>Viridiplantae</taxon>
        <taxon>Streptophyta</taxon>
        <taxon>Embryophyta</taxon>
        <taxon>Tracheophyta</taxon>
        <taxon>Spermatophyta</taxon>
        <taxon>Magnoliopsida</taxon>
        <taxon>eudicotyledons</taxon>
        <taxon>Gunneridae</taxon>
        <taxon>Pentapetalae</taxon>
        <taxon>asterids</taxon>
        <taxon>lamiids</taxon>
        <taxon>Boraginales</taxon>
        <taxon>Boraginaceae</taxon>
        <taxon>Boraginoideae</taxon>
        <taxon>Lithospermeae</taxon>
        <taxon>Lithospermum</taxon>
    </lineage>
</organism>
<comment type="subcellular location">
    <subcellularLocation>
        <location evidence="1">Nucleus</location>
    </subcellularLocation>
</comment>
<dbReference type="SUPFAM" id="SSF55455">
    <property type="entry name" value="SRF-like"/>
    <property type="match status" value="1"/>
</dbReference>
<evidence type="ECO:0000256" key="3">
    <source>
        <dbReference type="ARBA" id="ARBA00023125"/>
    </source>
</evidence>
<keyword evidence="4" id="KW-0804">Transcription</keyword>
<dbReference type="PROSITE" id="PS51297">
    <property type="entry name" value="K_BOX"/>
    <property type="match status" value="1"/>
</dbReference>
<dbReference type="GO" id="GO:0005634">
    <property type="term" value="C:nucleus"/>
    <property type="evidence" value="ECO:0007669"/>
    <property type="project" value="UniProtKB-SubCell"/>
</dbReference>
<evidence type="ECO:0000256" key="1">
    <source>
        <dbReference type="ARBA" id="ARBA00004123"/>
    </source>
</evidence>
<dbReference type="InterPro" id="IPR050142">
    <property type="entry name" value="MADS-box/MEF2_TF"/>
</dbReference>
<dbReference type="InterPro" id="IPR002487">
    <property type="entry name" value="TF_Kbox"/>
</dbReference>
<keyword evidence="5" id="KW-0539">Nucleus</keyword>
<dbReference type="AlphaFoldDB" id="A0AAV3QFP7"/>
<keyword evidence="9" id="KW-1185">Reference proteome</keyword>
<evidence type="ECO:0000256" key="4">
    <source>
        <dbReference type="ARBA" id="ARBA00023163"/>
    </source>
</evidence>
<evidence type="ECO:0000259" key="6">
    <source>
        <dbReference type="PROSITE" id="PS50066"/>
    </source>
</evidence>
<dbReference type="Proteomes" id="UP001454036">
    <property type="component" value="Unassembled WGS sequence"/>
</dbReference>
<dbReference type="SMART" id="SM00432">
    <property type="entry name" value="MADS"/>
    <property type="match status" value="1"/>
</dbReference>
<dbReference type="PRINTS" id="PR00404">
    <property type="entry name" value="MADSDOMAIN"/>
</dbReference>
<dbReference type="FunFam" id="3.40.1810.10:FF:000004">
    <property type="entry name" value="MADS-box transcription factor 1"/>
    <property type="match status" value="1"/>
</dbReference>
<dbReference type="CDD" id="cd00265">
    <property type="entry name" value="MADS_MEF2_like"/>
    <property type="match status" value="1"/>
</dbReference>
<name>A0AAV3QFP7_LITER</name>
<sequence>MGRGRVELKRIENKINRQVTFAKRRNGLLKKAYELSVLCDAEVALIIFSSRGKLYEFCSSSNMLKTLERYQKCSYGTLEVDGSTKQLEESSYREYLKLKSKYESLQQYQRHLLGDDLGPLNINDLEHIELQLESSLKNIRSIRTQAMLDQLSDLQSKEKIWLEANKALESKLEEIYAENHIQQSWGGAEQCSTYAHHQQTDHSQGFFQPLDCNSTLQIGFNPAYSSQVSHANNDAQNVTGMVPDWML</sequence>
<dbReference type="PROSITE" id="PS50066">
    <property type="entry name" value="MADS_BOX_2"/>
    <property type="match status" value="1"/>
</dbReference>
<dbReference type="InterPro" id="IPR033896">
    <property type="entry name" value="MEF2-like_N"/>
</dbReference>
<feature type="domain" description="K-box" evidence="7">
    <location>
        <begin position="88"/>
        <end position="178"/>
    </location>
</feature>
<dbReference type="Pfam" id="PF01486">
    <property type="entry name" value="K-box"/>
    <property type="match status" value="1"/>
</dbReference>
<dbReference type="GO" id="GO:0000977">
    <property type="term" value="F:RNA polymerase II transcription regulatory region sequence-specific DNA binding"/>
    <property type="evidence" value="ECO:0007669"/>
    <property type="project" value="InterPro"/>
</dbReference>
<evidence type="ECO:0000256" key="5">
    <source>
        <dbReference type="ARBA" id="ARBA00023242"/>
    </source>
</evidence>
<proteinExistence type="predicted"/>
<evidence type="ECO:0000313" key="8">
    <source>
        <dbReference type="EMBL" id="GAA0161942.1"/>
    </source>
</evidence>
<dbReference type="GO" id="GO:0003700">
    <property type="term" value="F:DNA-binding transcription factor activity"/>
    <property type="evidence" value="ECO:0007669"/>
    <property type="project" value="InterPro"/>
</dbReference>
<keyword evidence="2" id="KW-0805">Transcription regulation</keyword>
<reference evidence="8 9" key="1">
    <citation type="submission" date="2024-01" db="EMBL/GenBank/DDBJ databases">
        <title>The complete chloroplast genome sequence of Lithospermum erythrorhizon: insights into the phylogenetic relationship among Boraginaceae species and the maternal lineages of purple gromwells.</title>
        <authorList>
            <person name="Okada T."/>
            <person name="Watanabe K."/>
        </authorList>
    </citation>
    <scope>NUCLEOTIDE SEQUENCE [LARGE SCALE GENOMIC DNA]</scope>
</reference>
<comment type="caution">
    <text evidence="8">The sequence shown here is derived from an EMBL/GenBank/DDBJ whole genome shotgun (WGS) entry which is preliminary data.</text>
</comment>
<dbReference type="GO" id="GO:0048440">
    <property type="term" value="P:carpel development"/>
    <property type="evidence" value="ECO:0007669"/>
    <property type="project" value="UniProtKB-ARBA"/>
</dbReference>
<evidence type="ECO:0000313" key="9">
    <source>
        <dbReference type="Proteomes" id="UP001454036"/>
    </source>
</evidence>
<dbReference type="Pfam" id="PF00319">
    <property type="entry name" value="SRF-TF"/>
    <property type="match status" value="1"/>
</dbReference>
<dbReference type="GO" id="GO:0045944">
    <property type="term" value="P:positive regulation of transcription by RNA polymerase II"/>
    <property type="evidence" value="ECO:0007669"/>
    <property type="project" value="InterPro"/>
</dbReference>
<gene>
    <name evidence="8" type="ORF">LIER_18145</name>
</gene>
<evidence type="ECO:0000256" key="2">
    <source>
        <dbReference type="ARBA" id="ARBA00023015"/>
    </source>
</evidence>
<protein>
    <submittedName>
        <fullName evidence="8">MADS box transcription factor</fullName>
    </submittedName>
</protein>